<dbReference type="GO" id="GO:0001786">
    <property type="term" value="F:phosphatidylserine binding"/>
    <property type="evidence" value="ECO:0007669"/>
    <property type="project" value="TreeGrafter"/>
</dbReference>
<evidence type="ECO:0000256" key="6">
    <source>
        <dbReference type="ARBA" id="ARBA00023136"/>
    </source>
</evidence>
<evidence type="ECO:0000256" key="10">
    <source>
        <dbReference type="SAM" id="SignalP"/>
    </source>
</evidence>
<feature type="signal peptide" evidence="10">
    <location>
        <begin position="1"/>
        <end position="21"/>
    </location>
</feature>
<dbReference type="GO" id="GO:0009986">
    <property type="term" value="C:cell surface"/>
    <property type="evidence" value="ECO:0007669"/>
    <property type="project" value="TreeGrafter"/>
</dbReference>
<accession>A0AAV7C496</accession>
<keyword evidence="8" id="KW-0325">Glycoprotein</keyword>
<proteinExistence type="predicted"/>
<evidence type="ECO:0000256" key="8">
    <source>
        <dbReference type="ARBA" id="ARBA00023180"/>
    </source>
</evidence>
<comment type="caution">
    <text evidence="11">The sequence shown here is derived from an EMBL/GenBank/DDBJ whole genome shotgun (WGS) entry which is preliminary data.</text>
</comment>
<evidence type="ECO:0000313" key="12">
    <source>
        <dbReference type="Proteomes" id="UP000824782"/>
    </source>
</evidence>
<dbReference type="GO" id="GO:0005886">
    <property type="term" value="C:plasma membrane"/>
    <property type="evidence" value="ECO:0007669"/>
    <property type="project" value="UniProtKB-SubCell"/>
</dbReference>
<evidence type="ECO:0000256" key="1">
    <source>
        <dbReference type="ARBA" id="ARBA00004251"/>
    </source>
</evidence>
<keyword evidence="6" id="KW-0472">Membrane</keyword>
<dbReference type="GO" id="GO:0001618">
    <property type="term" value="F:virus receptor activity"/>
    <property type="evidence" value="ECO:0007669"/>
    <property type="project" value="TreeGrafter"/>
</dbReference>
<dbReference type="InterPro" id="IPR052331">
    <property type="entry name" value="TIM_domain-containing_protein"/>
</dbReference>
<dbReference type="PANTHER" id="PTHR47009:SF1">
    <property type="entry name" value="HEPATITIS A VIRUS CELLULAR RECEPTOR 1"/>
    <property type="match status" value="1"/>
</dbReference>
<dbReference type="Proteomes" id="UP000824782">
    <property type="component" value="Unassembled WGS sequence"/>
</dbReference>
<name>A0AAV7C496_ENGPU</name>
<dbReference type="GO" id="GO:0033005">
    <property type="term" value="P:positive regulation of mast cell activation"/>
    <property type="evidence" value="ECO:0007669"/>
    <property type="project" value="TreeGrafter"/>
</dbReference>
<dbReference type="GO" id="GO:0006911">
    <property type="term" value="P:phagocytosis, engulfment"/>
    <property type="evidence" value="ECO:0007669"/>
    <property type="project" value="TreeGrafter"/>
</dbReference>
<evidence type="ECO:0000256" key="9">
    <source>
        <dbReference type="ARBA" id="ARBA00023319"/>
    </source>
</evidence>
<gene>
    <name evidence="11" type="ORF">GDO81_011057</name>
</gene>
<keyword evidence="4 10" id="KW-0732">Signal</keyword>
<dbReference type="PANTHER" id="PTHR47009">
    <property type="entry name" value="HEPATITIS A VIRUS CELLULAR RECEPTOR 1 HOMOLOG"/>
    <property type="match status" value="1"/>
</dbReference>
<dbReference type="EMBL" id="WNYA01000004">
    <property type="protein sequence ID" value="KAG8579808.1"/>
    <property type="molecule type" value="Genomic_DNA"/>
</dbReference>
<keyword evidence="9" id="KW-0393">Immunoglobulin domain</keyword>
<dbReference type="SUPFAM" id="SSF48726">
    <property type="entry name" value="Immunoglobulin"/>
    <property type="match status" value="1"/>
</dbReference>
<evidence type="ECO:0000256" key="3">
    <source>
        <dbReference type="ARBA" id="ARBA00022692"/>
    </source>
</evidence>
<dbReference type="InterPro" id="IPR036179">
    <property type="entry name" value="Ig-like_dom_sf"/>
</dbReference>
<protein>
    <submittedName>
        <fullName evidence="11">Uncharacterized protein</fullName>
    </submittedName>
</protein>
<keyword evidence="5" id="KW-1133">Transmembrane helix</keyword>
<evidence type="ECO:0000256" key="2">
    <source>
        <dbReference type="ARBA" id="ARBA00022475"/>
    </source>
</evidence>
<evidence type="ECO:0000256" key="5">
    <source>
        <dbReference type="ARBA" id="ARBA00022989"/>
    </source>
</evidence>
<evidence type="ECO:0000256" key="7">
    <source>
        <dbReference type="ARBA" id="ARBA00023157"/>
    </source>
</evidence>
<dbReference type="AlphaFoldDB" id="A0AAV7C496"/>
<evidence type="ECO:0000256" key="4">
    <source>
        <dbReference type="ARBA" id="ARBA00022729"/>
    </source>
</evidence>
<keyword evidence="7" id="KW-1015">Disulfide bond</keyword>
<keyword evidence="2" id="KW-1003">Cell membrane</keyword>
<keyword evidence="12" id="KW-1185">Reference proteome</keyword>
<organism evidence="11 12">
    <name type="scientific">Engystomops pustulosus</name>
    <name type="common">Tungara frog</name>
    <name type="synonym">Physalaemus pustulosus</name>
    <dbReference type="NCBI Taxonomy" id="76066"/>
    <lineage>
        <taxon>Eukaryota</taxon>
        <taxon>Metazoa</taxon>
        <taxon>Chordata</taxon>
        <taxon>Craniata</taxon>
        <taxon>Vertebrata</taxon>
        <taxon>Euteleostomi</taxon>
        <taxon>Amphibia</taxon>
        <taxon>Batrachia</taxon>
        <taxon>Anura</taxon>
        <taxon>Neobatrachia</taxon>
        <taxon>Hyloidea</taxon>
        <taxon>Leptodactylidae</taxon>
        <taxon>Leiuperinae</taxon>
        <taxon>Engystomops</taxon>
    </lineage>
</organism>
<comment type="subcellular location">
    <subcellularLocation>
        <location evidence="1">Cell membrane</location>
        <topology evidence="1">Single-pass type I membrane protein</topology>
    </subcellularLocation>
</comment>
<feature type="chain" id="PRO_5043820916" evidence="10">
    <location>
        <begin position="22"/>
        <end position="119"/>
    </location>
</feature>
<reference evidence="11" key="1">
    <citation type="thesis" date="2020" institute="ProQuest LLC" country="789 East Eisenhower Parkway, Ann Arbor, MI, USA">
        <title>Comparative Genomics and Chromosome Evolution.</title>
        <authorList>
            <person name="Mudd A.B."/>
        </authorList>
    </citation>
    <scope>NUCLEOTIDE SEQUENCE</scope>
    <source>
        <strain evidence="11">237g6f4</strain>
        <tissue evidence="11">Blood</tissue>
    </source>
</reference>
<keyword evidence="3" id="KW-0812">Transmembrane</keyword>
<dbReference type="Gene3D" id="2.60.40.10">
    <property type="entry name" value="Immunoglobulins"/>
    <property type="match status" value="1"/>
</dbReference>
<sequence>MSALNTPRIFLILYFSALVTSGEVTGPVNAAVTLPCVYRIDKYRHSMCWGRGGCPSLACTDEILRTDGYNVTWRKSDRYQLLGDIRQGDVVPCSHIEKKRLGIHSGLEGDPFLKFLLQS</sequence>
<evidence type="ECO:0000313" key="11">
    <source>
        <dbReference type="EMBL" id="KAG8579808.1"/>
    </source>
</evidence>
<dbReference type="InterPro" id="IPR013783">
    <property type="entry name" value="Ig-like_fold"/>
</dbReference>